<keyword evidence="2" id="KW-1185">Reference proteome</keyword>
<accession>A0A4R9LX64</accession>
<organism evidence="1 2">
    <name type="scientific">Leptospira idonii</name>
    <dbReference type="NCBI Taxonomy" id="1193500"/>
    <lineage>
        <taxon>Bacteria</taxon>
        <taxon>Pseudomonadati</taxon>
        <taxon>Spirochaetota</taxon>
        <taxon>Spirochaetia</taxon>
        <taxon>Leptospirales</taxon>
        <taxon>Leptospiraceae</taxon>
        <taxon>Leptospira</taxon>
    </lineage>
</organism>
<protein>
    <submittedName>
        <fullName evidence="1">DUF1564 family protein</fullName>
    </submittedName>
</protein>
<dbReference type="Pfam" id="PF07600">
    <property type="entry name" value="DUF1564"/>
    <property type="match status" value="1"/>
</dbReference>
<dbReference type="AlphaFoldDB" id="A0A4R9LX64"/>
<evidence type="ECO:0000313" key="2">
    <source>
        <dbReference type="Proteomes" id="UP000298058"/>
    </source>
</evidence>
<dbReference type="InterPro" id="IPR011458">
    <property type="entry name" value="DUF1564"/>
</dbReference>
<sequence>METGISKPWLLVRKECLSESSEESLYCFEYDGTVCTSFLVPDQHVTALSVWKGQRYYFSARIRNLLEESAHLIYYGSISQRRTKVTRSYQKTGLSLRKVSGRVESQDLVEMDMMAQALQVSRSRLLVLLLEWEQLGWLGLVRELGLARGTTSYTRKLISTQTLDKTTHPDSARHIIKVALYFDS</sequence>
<dbReference type="EMBL" id="RQHW01000042">
    <property type="protein sequence ID" value="TGN18894.1"/>
    <property type="molecule type" value="Genomic_DNA"/>
</dbReference>
<proteinExistence type="predicted"/>
<dbReference type="Proteomes" id="UP000298058">
    <property type="component" value="Unassembled WGS sequence"/>
</dbReference>
<name>A0A4R9LX64_9LEPT</name>
<reference evidence="1" key="1">
    <citation type="journal article" date="2019" name="PLoS Negl. Trop. Dis.">
        <title>Revisiting the worldwide diversity of Leptospira species in the environment.</title>
        <authorList>
            <person name="Vincent A.T."/>
            <person name="Schiettekatte O."/>
            <person name="Bourhy P."/>
            <person name="Veyrier F.J."/>
            <person name="Picardeau M."/>
        </authorList>
    </citation>
    <scope>NUCLEOTIDE SEQUENCE [LARGE SCALE GENOMIC DNA]</scope>
    <source>
        <strain evidence="1">201300427</strain>
    </source>
</reference>
<gene>
    <name evidence="1" type="ORF">EHS15_10760</name>
</gene>
<comment type="caution">
    <text evidence="1">The sequence shown here is derived from an EMBL/GenBank/DDBJ whole genome shotgun (WGS) entry which is preliminary data.</text>
</comment>
<evidence type="ECO:0000313" key="1">
    <source>
        <dbReference type="EMBL" id="TGN18894.1"/>
    </source>
</evidence>
<dbReference type="RefSeq" id="WP_135760578.1">
    <property type="nucleotide sequence ID" value="NZ_RQHW01000042.1"/>
</dbReference>